<organism evidence="1 2">
    <name type="scientific">Gossypium klotzschianum</name>
    <dbReference type="NCBI Taxonomy" id="34286"/>
    <lineage>
        <taxon>Eukaryota</taxon>
        <taxon>Viridiplantae</taxon>
        <taxon>Streptophyta</taxon>
        <taxon>Embryophyta</taxon>
        <taxon>Tracheophyta</taxon>
        <taxon>Spermatophyta</taxon>
        <taxon>Magnoliopsida</taxon>
        <taxon>eudicotyledons</taxon>
        <taxon>Gunneridae</taxon>
        <taxon>Pentapetalae</taxon>
        <taxon>rosids</taxon>
        <taxon>malvids</taxon>
        <taxon>Malvales</taxon>
        <taxon>Malvaceae</taxon>
        <taxon>Malvoideae</taxon>
        <taxon>Gossypium</taxon>
    </lineage>
</organism>
<dbReference type="AlphaFoldDB" id="A0A7J8V2E3"/>
<reference evidence="1 2" key="1">
    <citation type="journal article" date="2019" name="Genome Biol. Evol.">
        <title>Insights into the evolution of the New World diploid cottons (Gossypium, subgenus Houzingenia) based on genome sequencing.</title>
        <authorList>
            <person name="Grover C.E."/>
            <person name="Arick M.A. 2nd"/>
            <person name="Thrash A."/>
            <person name="Conover J.L."/>
            <person name="Sanders W.S."/>
            <person name="Peterson D.G."/>
            <person name="Frelichowski J.E."/>
            <person name="Scheffler J.A."/>
            <person name="Scheffler B.E."/>
            <person name="Wendel J.F."/>
        </authorList>
    </citation>
    <scope>NUCLEOTIDE SEQUENCE [LARGE SCALE GENOMIC DNA]</scope>
    <source>
        <strain evidence="1">57</strain>
        <tissue evidence="1">Leaf</tissue>
    </source>
</reference>
<comment type="caution">
    <text evidence="1">The sequence shown here is derived from an EMBL/GenBank/DDBJ whole genome shotgun (WGS) entry which is preliminary data.</text>
</comment>
<dbReference type="Proteomes" id="UP000593573">
    <property type="component" value="Unassembled WGS sequence"/>
</dbReference>
<dbReference type="EMBL" id="JABFAB010000008">
    <property type="protein sequence ID" value="MBA0656978.1"/>
    <property type="molecule type" value="Genomic_DNA"/>
</dbReference>
<feature type="non-terminal residue" evidence="1">
    <location>
        <position position="73"/>
    </location>
</feature>
<gene>
    <name evidence="1" type="ORF">Goklo_009294</name>
</gene>
<sequence>MTLAHQRGPDIHLAYHQRPFNHQVQREQRHSHPTQQFDRRYPRHGFMTGWSQWPCSTSFPVTPSEPPIYRSAG</sequence>
<proteinExistence type="predicted"/>
<evidence type="ECO:0000313" key="1">
    <source>
        <dbReference type="EMBL" id="MBA0656978.1"/>
    </source>
</evidence>
<keyword evidence="2" id="KW-1185">Reference proteome</keyword>
<accession>A0A7J8V2E3</accession>
<name>A0A7J8V2E3_9ROSI</name>
<protein>
    <submittedName>
        <fullName evidence="1">Uncharacterized protein</fullName>
    </submittedName>
</protein>
<evidence type="ECO:0000313" key="2">
    <source>
        <dbReference type="Proteomes" id="UP000593573"/>
    </source>
</evidence>